<proteinExistence type="predicted"/>
<dbReference type="AlphaFoldDB" id="A0A858RGI2"/>
<dbReference type="SMART" id="SM00331">
    <property type="entry name" value="PP2C_SIG"/>
    <property type="match status" value="1"/>
</dbReference>
<dbReference type="SUPFAM" id="SSF81606">
    <property type="entry name" value="PP2C-like"/>
    <property type="match status" value="1"/>
</dbReference>
<dbReference type="KEGG" id="luo:HHL09_08845"/>
<dbReference type="Pfam" id="PF13672">
    <property type="entry name" value="PP2C_2"/>
    <property type="match status" value="1"/>
</dbReference>
<dbReference type="InterPro" id="IPR036457">
    <property type="entry name" value="PPM-type-like_dom_sf"/>
</dbReference>
<dbReference type="Proteomes" id="UP000501812">
    <property type="component" value="Chromosome"/>
</dbReference>
<feature type="domain" description="PPM-type phosphatase" evidence="1">
    <location>
        <begin position="75"/>
        <end position="310"/>
    </location>
</feature>
<protein>
    <submittedName>
        <fullName evidence="2">Serine/threonine-protein phosphatase</fullName>
    </submittedName>
</protein>
<dbReference type="PROSITE" id="PS51746">
    <property type="entry name" value="PPM_2"/>
    <property type="match status" value="1"/>
</dbReference>
<name>A0A858RGI2_9BACT</name>
<organism evidence="2 3">
    <name type="scientific">Luteolibacter luteus</name>
    <dbReference type="NCBI Taxonomy" id="2728835"/>
    <lineage>
        <taxon>Bacteria</taxon>
        <taxon>Pseudomonadati</taxon>
        <taxon>Verrucomicrobiota</taxon>
        <taxon>Verrucomicrobiia</taxon>
        <taxon>Verrucomicrobiales</taxon>
        <taxon>Verrucomicrobiaceae</taxon>
        <taxon>Luteolibacter</taxon>
    </lineage>
</organism>
<evidence type="ECO:0000259" key="1">
    <source>
        <dbReference type="PROSITE" id="PS51746"/>
    </source>
</evidence>
<dbReference type="EMBL" id="CP051774">
    <property type="protein sequence ID" value="QJE95882.1"/>
    <property type="molecule type" value="Genomic_DNA"/>
</dbReference>
<gene>
    <name evidence="2" type="ORF">HHL09_08845</name>
</gene>
<dbReference type="CDD" id="cd00143">
    <property type="entry name" value="PP2Cc"/>
    <property type="match status" value="1"/>
</dbReference>
<keyword evidence="3" id="KW-1185">Reference proteome</keyword>
<evidence type="ECO:0000313" key="2">
    <source>
        <dbReference type="EMBL" id="QJE95882.1"/>
    </source>
</evidence>
<dbReference type="InterPro" id="IPR015655">
    <property type="entry name" value="PP2C"/>
</dbReference>
<dbReference type="PANTHER" id="PTHR13832">
    <property type="entry name" value="PROTEIN PHOSPHATASE 2C"/>
    <property type="match status" value="1"/>
</dbReference>
<dbReference type="GO" id="GO:0004722">
    <property type="term" value="F:protein serine/threonine phosphatase activity"/>
    <property type="evidence" value="ECO:0007669"/>
    <property type="project" value="InterPro"/>
</dbReference>
<reference evidence="2 3" key="1">
    <citation type="submission" date="2020-04" db="EMBL/GenBank/DDBJ databases">
        <title>Luteolibacter sp. G-1-1-1 isolated from soil.</title>
        <authorList>
            <person name="Dahal R.H."/>
        </authorList>
    </citation>
    <scope>NUCLEOTIDE SEQUENCE [LARGE SCALE GENOMIC DNA]</scope>
    <source>
        <strain evidence="2 3">G-1-1-1</strain>
    </source>
</reference>
<dbReference type="InterPro" id="IPR001932">
    <property type="entry name" value="PPM-type_phosphatase-like_dom"/>
</dbReference>
<accession>A0A858RGI2</accession>
<sequence>MRQHRRPRKQFAGQDASKPGFFLFAAATADAQICARNVTSPDPENPSHPLEINWSGMTHVGRFRTNNEDAFLALNFDAHEIRYLGKTGSGTMKESDYVFAVSDGMGGAKSGEFASKIAVEKITRLLPPSFGMAAQHLESGFSDILRELFERIHGSISDLGRYYPECHGMGATLSLCWFMPGWMCFSHIGDSRIYYLPQEGEMLQVTHDHSHVGWLRRSGKINEREARTHPGRSSLSQALGGGNQKIDPHIGRVQCRPGDRFLICSDGLVDGLWDRRLNELSRKHLCAETLVNEAVADSGRDNTTALIIEVK</sequence>
<dbReference type="Gene3D" id="3.60.40.10">
    <property type="entry name" value="PPM-type phosphatase domain"/>
    <property type="match status" value="1"/>
</dbReference>
<evidence type="ECO:0000313" key="3">
    <source>
        <dbReference type="Proteomes" id="UP000501812"/>
    </source>
</evidence>
<dbReference type="SMART" id="SM00332">
    <property type="entry name" value="PP2Cc"/>
    <property type="match status" value="1"/>
</dbReference>
<dbReference type="PANTHER" id="PTHR13832:SF827">
    <property type="entry name" value="PROTEIN PHOSPHATASE 1L"/>
    <property type="match status" value="1"/>
</dbReference>